<dbReference type="InterPro" id="IPR008271">
    <property type="entry name" value="Ser/Thr_kinase_AS"/>
</dbReference>
<keyword evidence="6 13" id="KW-0547">Nucleotide-binding</keyword>
<evidence type="ECO:0000259" key="17">
    <source>
        <dbReference type="PROSITE" id="PS50011"/>
    </source>
</evidence>
<feature type="domain" description="Bulb-type lectin" evidence="18">
    <location>
        <begin position="27"/>
        <end position="153"/>
    </location>
</feature>
<dbReference type="PIRSF" id="PIRSF000641">
    <property type="entry name" value="SRK"/>
    <property type="match status" value="1"/>
</dbReference>
<dbReference type="SUPFAM" id="SSF51110">
    <property type="entry name" value="alpha-D-mannose-specific plant lectins"/>
    <property type="match status" value="1"/>
</dbReference>
<keyword evidence="5 16" id="KW-0732">Signal</keyword>
<evidence type="ECO:0000256" key="16">
    <source>
        <dbReference type="SAM" id="SignalP"/>
    </source>
</evidence>
<dbReference type="Pfam" id="PF01453">
    <property type="entry name" value="B_lectin"/>
    <property type="match status" value="1"/>
</dbReference>
<dbReference type="CDD" id="cd14066">
    <property type="entry name" value="STKc_IRAK"/>
    <property type="match status" value="1"/>
</dbReference>
<comment type="catalytic activity">
    <reaction evidence="13">
        <text>L-seryl-[protein] + ATP = O-phospho-L-seryl-[protein] + ADP + H(+)</text>
        <dbReference type="Rhea" id="RHEA:17989"/>
        <dbReference type="Rhea" id="RHEA-COMP:9863"/>
        <dbReference type="Rhea" id="RHEA-COMP:11604"/>
        <dbReference type="ChEBI" id="CHEBI:15378"/>
        <dbReference type="ChEBI" id="CHEBI:29999"/>
        <dbReference type="ChEBI" id="CHEBI:30616"/>
        <dbReference type="ChEBI" id="CHEBI:83421"/>
        <dbReference type="ChEBI" id="CHEBI:456216"/>
        <dbReference type="EC" id="2.7.11.1"/>
    </reaction>
</comment>
<keyword evidence="10 15" id="KW-0472">Membrane</keyword>
<dbReference type="Gene3D" id="3.30.200.20">
    <property type="entry name" value="Phosphorylase Kinase, domain 1"/>
    <property type="match status" value="1"/>
</dbReference>
<dbReference type="PROSITE" id="PS50948">
    <property type="entry name" value="PAN"/>
    <property type="match status" value="1"/>
</dbReference>
<dbReference type="InterPro" id="IPR011009">
    <property type="entry name" value="Kinase-like_dom_sf"/>
</dbReference>
<keyword evidence="9 15" id="KW-1133">Transmembrane helix</keyword>
<keyword evidence="12" id="KW-0325">Glycoprotein</keyword>
<keyword evidence="8 13" id="KW-0067">ATP-binding</keyword>
<dbReference type="InterPro" id="IPR036426">
    <property type="entry name" value="Bulb-type_lectin_dom_sf"/>
</dbReference>
<keyword evidence="3 13" id="KW-0808">Transferase</keyword>
<evidence type="ECO:0000256" key="14">
    <source>
        <dbReference type="PROSITE-ProRule" id="PRU10141"/>
    </source>
</evidence>
<evidence type="ECO:0000256" key="7">
    <source>
        <dbReference type="ARBA" id="ARBA00022777"/>
    </source>
</evidence>
<dbReference type="EMBL" id="JBBPBM010000008">
    <property type="protein sequence ID" value="KAK8572486.1"/>
    <property type="molecule type" value="Genomic_DNA"/>
</dbReference>
<evidence type="ECO:0000256" key="13">
    <source>
        <dbReference type="PIRNR" id="PIRNR000641"/>
    </source>
</evidence>
<dbReference type="InterPro" id="IPR000858">
    <property type="entry name" value="S_locus_glycoprot_dom"/>
</dbReference>
<proteinExistence type="inferred from homology"/>
<feature type="signal peptide" evidence="16">
    <location>
        <begin position="1"/>
        <end position="23"/>
    </location>
</feature>
<feature type="domain" description="Protein kinase" evidence="17">
    <location>
        <begin position="517"/>
        <end position="802"/>
    </location>
</feature>
<evidence type="ECO:0000256" key="10">
    <source>
        <dbReference type="ARBA" id="ARBA00023136"/>
    </source>
</evidence>
<dbReference type="Pfam" id="PF00069">
    <property type="entry name" value="Pkinase"/>
    <property type="match status" value="1"/>
</dbReference>
<evidence type="ECO:0000259" key="18">
    <source>
        <dbReference type="PROSITE" id="PS50927"/>
    </source>
</evidence>
<evidence type="ECO:0000313" key="20">
    <source>
        <dbReference type="EMBL" id="KAK8572486.1"/>
    </source>
</evidence>
<evidence type="ECO:0000256" key="4">
    <source>
        <dbReference type="ARBA" id="ARBA00022692"/>
    </source>
</evidence>
<dbReference type="PANTHER" id="PTHR47974:SF3">
    <property type="entry name" value="RECEPTOR-LIKE SERINE_THREONINE-PROTEIN KINASE"/>
    <property type="match status" value="1"/>
</dbReference>
<sequence>MGSLYLSLVLSLMLLAPLRPSAAYLRLNQGSHLSPENPSDVLISPGGTFSAGFYPLGLNAYAFAVWFSKPTCWPGHNCTLVWMANRDHPVNGRRSKLLLKETGNVVLTDAAQFNVWATDTAAKSKLTTYLQLAESGNLFLRDSEGTILWQSFDSPTDTLLPQQPLSRFTLLISSRAKGNYSSGFYKFFFDDDNVLRLLFDGHETSSFYWPHPWLVSWEAGRSTFNSSRHAMIDSLGNFSSSDDLIFWSSDYGRSRIQRRLTLGYDGNLRLYSRGERNETWVVSWQAMSQPCMIHGVCGENSLCSYAPNTGRTCSCLQGYNQKKSTDWSYGCEPEFDKNGKDFTFIPLPNAEFYGDDLNYLPNKTFKECETECLQSVNCKGFQYKFRDSVGFYDCFPKALLRNGHQTPNFNGDIYIKLPKSYNISDTKKKHFHEILDCPKSNTFLLERSYAKRQENGTVKFMLWFVSVLGGVEIISILLVWLLLYRASQDKNVAKEGYVLVATGFKRFTFDELKKATRNFHEEIGRGGGGTVYKGMLSDGRVIAVKRLNDSNQGEAEFLAEVNTIGKLNHMNLIEMWGFCAEKKHRLLVYEYMEHGSLADVLSSSSSELDWQKKYNIALGTARGLAYLHDECLEWVLHCDVKPQNILLDTAYNPKVSDFGLSKLLDRGKLYDSSFSRIRGTRGYMAPEWVFNQPITSKVDVYSYGVVVLEMVTGKSPLKGIQLVDGVEREVEMEYRPRRWVKESEKELNSMESWRGEIVDPMLEGNYEKQKMENLVGVALECVKEDRDARPTMSQVVERLLHS</sequence>
<dbReference type="InterPro" id="IPR017441">
    <property type="entry name" value="Protein_kinase_ATP_BS"/>
</dbReference>
<evidence type="ECO:0000256" key="12">
    <source>
        <dbReference type="ARBA" id="ARBA00023180"/>
    </source>
</evidence>
<dbReference type="InterPro" id="IPR000719">
    <property type="entry name" value="Prot_kinase_dom"/>
</dbReference>
<reference evidence="20 21" key="1">
    <citation type="journal article" date="2024" name="G3 (Bethesda)">
        <title>Genome assembly of Hibiscus sabdariffa L. provides insights into metabolisms of medicinal natural products.</title>
        <authorList>
            <person name="Kim T."/>
        </authorList>
    </citation>
    <scope>NUCLEOTIDE SEQUENCE [LARGE SCALE GENOMIC DNA]</scope>
    <source>
        <strain evidence="20">TK-2024</strain>
        <tissue evidence="20">Old leaves</tissue>
    </source>
</reference>
<evidence type="ECO:0000256" key="2">
    <source>
        <dbReference type="ARBA" id="ARBA00022527"/>
    </source>
</evidence>
<keyword evidence="7 13" id="KW-0418">Kinase</keyword>
<dbReference type="PANTHER" id="PTHR47974">
    <property type="entry name" value="OS07G0415500 PROTEIN"/>
    <property type="match status" value="1"/>
</dbReference>
<dbReference type="Pfam" id="PF00954">
    <property type="entry name" value="S_locus_glycop"/>
    <property type="match status" value="1"/>
</dbReference>
<dbReference type="SUPFAM" id="SSF56112">
    <property type="entry name" value="Protein kinase-like (PK-like)"/>
    <property type="match status" value="1"/>
</dbReference>
<evidence type="ECO:0000256" key="3">
    <source>
        <dbReference type="ARBA" id="ARBA00022679"/>
    </source>
</evidence>
<evidence type="ECO:0000256" key="1">
    <source>
        <dbReference type="ARBA" id="ARBA00004167"/>
    </source>
</evidence>
<comment type="subcellular location">
    <subcellularLocation>
        <location evidence="1">Membrane</location>
        <topology evidence="1">Single-pass membrane protein</topology>
    </subcellularLocation>
</comment>
<feature type="transmembrane region" description="Helical" evidence="15">
    <location>
        <begin position="460"/>
        <end position="484"/>
    </location>
</feature>
<dbReference type="EC" id="2.7.11.1" evidence="13"/>
<dbReference type="PROSITE" id="PS50011">
    <property type="entry name" value="PROTEIN_KINASE_DOM"/>
    <property type="match status" value="1"/>
</dbReference>
<feature type="binding site" evidence="14">
    <location>
        <position position="545"/>
    </location>
    <ligand>
        <name>ATP</name>
        <dbReference type="ChEBI" id="CHEBI:30616"/>
    </ligand>
</feature>
<accession>A0ABR2F6A1</accession>
<keyword evidence="4 15" id="KW-0812">Transmembrane</keyword>
<evidence type="ECO:0000256" key="15">
    <source>
        <dbReference type="SAM" id="Phobius"/>
    </source>
</evidence>
<dbReference type="CDD" id="cd00028">
    <property type="entry name" value="B_lectin"/>
    <property type="match status" value="1"/>
</dbReference>
<evidence type="ECO:0000256" key="6">
    <source>
        <dbReference type="ARBA" id="ARBA00022741"/>
    </source>
</evidence>
<dbReference type="SMART" id="SM00220">
    <property type="entry name" value="S_TKc"/>
    <property type="match status" value="1"/>
</dbReference>
<dbReference type="InterPro" id="IPR003609">
    <property type="entry name" value="Pan_app"/>
</dbReference>
<evidence type="ECO:0000259" key="19">
    <source>
        <dbReference type="PROSITE" id="PS50948"/>
    </source>
</evidence>
<name>A0ABR2F6A1_9ROSI</name>
<keyword evidence="21" id="KW-1185">Reference proteome</keyword>
<dbReference type="PROSITE" id="PS00108">
    <property type="entry name" value="PROTEIN_KINASE_ST"/>
    <property type="match status" value="1"/>
</dbReference>
<comment type="similarity">
    <text evidence="13">Belongs to the protein kinase superfamily. Ser/Thr protein kinase family.</text>
</comment>
<evidence type="ECO:0000256" key="11">
    <source>
        <dbReference type="ARBA" id="ARBA00023157"/>
    </source>
</evidence>
<keyword evidence="11" id="KW-1015">Disulfide bond</keyword>
<evidence type="ECO:0000256" key="5">
    <source>
        <dbReference type="ARBA" id="ARBA00022729"/>
    </source>
</evidence>
<dbReference type="InterPro" id="IPR024171">
    <property type="entry name" value="SRK-like_kinase"/>
</dbReference>
<dbReference type="PROSITE" id="PS50927">
    <property type="entry name" value="BULB_LECTIN"/>
    <property type="match status" value="1"/>
</dbReference>
<evidence type="ECO:0000313" key="21">
    <source>
        <dbReference type="Proteomes" id="UP001472677"/>
    </source>
</evidence>
<feature type="chain" id="PRO_5047484285" description="Receptor-like serine/threonine-protein kinase" evidence="16">
    <location>
        <begin position="24"/>
        <end position="802"/>
    </location>
</feature>
<evidence type="ECO:0000256" key="8">
    <source>
        <dbReference type="ARBA" id="ARBA00022840"/>
    </source>
</evidence>
<dbReference type="SMART" id="SM00108">
    <property type="entry name" value="B_lectin"/>
    <property type="match status" value="1"/>
</dbReference>
<keyword evidence="2 13" id="KW-0723">Serine/threonine-protein kinase</keyword>
<protein>
    <recommendedName>
        <fullName evidence="13">Receptor-like serine/threonine-protein kinase</fullName>
        <ecNumber evidence="13">2.7.11.1</ecNumber>
    </recommendedName>
</protein>
<evidence type="ECO:0000256" key="9">
    <source>
        <dbReference type="ARBA" id="ARBA00022989"/>
    </source>
</evidence>
<comment type="caution">
    <text evidence="20">The sequence shown here is derived from an EMBL/GenBank/DDBJ whole genome shotgun (WGS) entry which is preliminary data.</text>
</comment>
<gene>
    <name evidence="20" type="ORF">V6N12_028539</name>
</gene>
<dbReference type="InterPro" id="IPR001480">
    <property type="entry name" value="Bulb-type_lectin_dom"/>
</dbReference>
<dbReference type="Gene3D" id="1.10.510.10">
    <property type="entry name" value="Transferase(Phosphotransferase) domain 1"/>
    <property type="match status" value="1"/>
</dbReference>
<dbReference type="PROSITE" id="PS00107">
    <property type="entry name" value="PROTEIN_KINASE_ATP"/>
    <property type="match status" value="1"/>
</dbReference>
<dbReference type="Gene3D" id="2.90.10.10">
    <property type="entry name" value="Bulb-type lectin domain"/>
    <property type="match status" value="2"/>
</dbReference>
<dbReference type="Proteomes" id="UP001472677">
    <property type="component" value="Unassembled WGS sequence"/>
</dbReference>
<dbReference type="CDD" id="cd01098">
    <property type="entry name" value="PAN_AP_plant"/>
    <property type="match status" value="1"/>
</dbReference>
<feature type="domain" description="Apple" evidence="19">
    <location>
        <begin position="331"/>
        <end position="418"/>
    </location>
</feature>
<comment type="catalytic activity">
    <reaction evidence="13">
        <text>L-threonyl-[protein] + ATP = O-phospho-L-threonyl-[protein] + ADP + H(+)</text>
        <dbReference type="Rhea" id="RHEA:46608"/>
        <dbReference type="Rhea" id="RHEA-COMP:11060"/>
        <dbReference type="Rhea" id="RHEA-COMP:11605"/>
        <dbReference type="ChEBI" id="CHEBI:15378"/>
        <dbReference type="ChEBI" id="CHEBI:30013"/>
        <dbReference type="ChEBI" id="CHEBI:30616"/>
        <dbReference type="ChEBI" id="CHEBI:61977"/>
        <dbReference type="ChEBI" id="CHEBI:456216"/>
        <dbReference type="EC" id="2.7.11.1"/>
    </reaction>
</comment>
<organism evidence="20 21">
    <name type="scientific">Hibiscus sabdariffa</name>
    <name type="common">roselle</name>
    <dbReference type="NCBI Taxonomy" id="183260"/>
    <lineage>
        <taxon>Eukaryota</taxon>
        <taxon>Viridiplantae</taxon>
        <taxon>Streptophyta</taxon>
        <taxon>Embryophyta</taxon>
        <taxon>Tracheophyta</taxon>
        <taxon>Spermatophyta</taxon>
        <taxon>Magnoliopsida</taxon>
        <taxon>eudicotyledons</taxon>
        <taxon>Gunneridae</taxon>
        <taxon>Pentapetalae</taxon>
        <taxon>rosids</taxon>
        <taxon>malvids</taxon>
        <taxon>Malvales</taxon>
        <taxon>Malvaceae</taxon>
        <taxon>Malvoideae</taxon>
        <taxon>Hibiscus</taxon>
    </lineage>
</organism>